<protein>
    <recommendedName>
        <fullName evidence="4">Nitrogen regulatory protein areA GATA-like domain-containing protein</fullName>
    </recommendedName>
</protein>
<feature type="compositionally biased region" description="Low complexity" evidence="1">
    <location>
        <begin position="226"/>
        <end position="249"/>
    </location>
</feature>
<dbReference type="EMBL" id="SRQM01000054">
    <property type="protein sequence ID" value="KAG6120582.1"/>
    <property type="molecule type" value="Genomic_DNA"/>
</dbReference>
<gene>
    <name evidence="2" type="ORF">E4U13_006297</name>
</gene>
<keyword evidence="3" id="KW-1185">Reference proteome</keyword>
<feature type="compositionally biased region" description="Polar residues" evidence="1">
    <location>
        <begin position="261"/>
        <end position="270"/>
    </location>
</feature>
<evidence type="ECO:0008006" key="4">
    <source>
        <dbReference type="Google" id="ProtNLM"/>
    </source>
</evidence>
<accession>A0A9P7Q5Y9</accession>
<dbReference type="Proteomes" id="UP000732380">
    <property type="component" value="Unassembled WGS sequence"/>
</dbReference>
<organism evidence="2 3">
    <name type="scientific">Claviceps humidiphila</name>
    <dbReference type="NCBI Taxonomy" id="1294629"/>
    <lineage>
        <taxon>Eukaryota</taxon>
        <taxon>Fungi</taxon>
        <taxon>Dikarya</taxon>
        <taxon>Ascomycota</taxon>
        <taxon>Pezizomycotina</taxon>
        <taxon>Sordariomycetes</taxon>
        <taxon>Hypocreomycetidae</taxon>
        <taxon>Hypocreales</taxon>
        <taxon>Clavicipitaceae</taxon>
        <taxon>Claviceps</taxon>
    </lineage>
</organism>
<feature type="compositionally biased region" description="Polar residues" evidence="1">
    <location>
        <begin position="120"/>
        <end position="147"/>
    </location>
</feature>
<feature type="compositionally biased region" description="Low complexity" evidence="1">
    <location>
        <begin position="190"/>
        <end position="218"/>
    </location>
</feature>
<evidence type="ECO:0000256" key="1">
    <source>
        <dbReference type="SAM" id="MobiDB-lite"/>
    </source>
</evidence>
<comment type="caution">
    <text evidence="2">The sequence shown here is derived from an EMBL/GenBank/DDBJ whole genome shotgun (WGS) entry which is preliminary data.</text>
</comment>
<dbReference type="AlphaFoldDB" id="A0A9P7Q5Y9"/>
<evidence type="ECO:0000313" key="3">
    <source>
        <dbReference type="Proteomes" id="UP000732380"/>
    </source>
</evidence>
<evidence type="ECO:0000313" key="2">
    <source>
        <dbReference type="EMBL" id="KAG6120582.1"/>
    </source>
</evidence>
<feature type="compositionally biased region" description="Polar residues" evidence="1">
    <location>
        <begin position="294"/>
        <end position="314"/>
    </location>
</feature>
<feature type="region of interest" description="Disordered" evidence="1">
    <location>
        <begin position="348"/>
        <end position="378"/>
    </location>
</feature>
<reference evidence="2 3" key="1">
    <citation type="journal article" date="2020" name="bioRxiv">
        <title>Whole genome comparisons of ergot fungi reveals the divergence and evolution of species within the genus Claviceps are the result of varying mechanisms driving genome evolution and host range expansion.</title>
        <authorList>
            <person name="Wyka S.A."/>
            <person name="Mondo S.J."/>
            <person name="Liu M."/>
            <person name="Dettman J."/>
            <person name="Nalam V."/>
            <person name="Broders K.D."/>
        </authorList>
    </citation>
    <scope>NUCLEOTIDE SEQUENCE [LARGE SCALE GENOMIC DNA]</scope>
    <source>
        <strain evidence="2 3">LM576</strain>
    </source>
</reference>
<feature type="compositionally biased region" description="Low complexity" evidence="1">
    <location>
        <begin position="367"/>
        <end position="378"/>
    </location>
</feature>
<proteinExistence type="predicted"/>
<sequence>MDSGVAMILPKGIVVNTKNIYQEVASYPIVPATKIWEYWHVYTTTNKKLKDPTARRLENFWWQVWGSDRKFLSGRVLANMYENISVGRAFVPLHGPANRWEGPDVPPLTKQLIVAHVNGRQSLTQNRPEAPRTKSNQLAVRSMSGSASKPPPSHPILKKSRSPNAPGPRPTARFASPPVFAREEAKETHAGSSATTNTSATGSRTATRPTNTRPATQRLLPAFTSPAPSTTMTTKQTATIITPTPTRPALGRKGSHRQSHTVKANAQRLQLATEAPSKPAKPPQNGTALPERSTGFTGSQSRAVEQDNSAQTCAQPKLSAKAAGKQPAVERPVSSDWSRILPRKLSGLWSPASNRSIPMARTDTDNSSGTRSVSDSSSFLARSLTQNGHGRRTSVQSLFTSATTTTTNVAAQGQIIDQGGSLPVSRLYDRQAGLAGFAPRPLAASMRESRMVATQPSQGARVPMGRTASQLRLLLERENSRPGDKSRFAT</sequence>
<feature type="region of interest" description="Disordered" evidence="1">
    <location>
        <begin position="120"/>
        <end position="336"/>
    </location>
</feature>
<name>A0A9P7Q5Y9_9HYPO</name>